<dbReference type="RefSeq" id="WP_132830634.1">
    <property type="nucleotide sequence ID" value="NZ_SMFP01000012.1"/>
</dbReference>
<keyword evidence="6" id="KW-0325">Glycoprotein</keyword>
<evidence type="ECO:0000256" key="4">
    <source>
        <dbReference type="ARBA" id="ARBA00022737"/>
    </source>
</evidence>
<dbReference type="OrthoDB" id="419320at2"/>
<feature type="domain" description="Laminin IV type A" evidence="7">
    <location>
        <begin position="1"/>
        <end position="202"/>
    </location>
</feature>
<feature type="domain" description="Laminin IV type A" evidence="7">
    <location>
        <begin position="183"/>
        <end position="372"/>
    </location>
</feature>
<dbReference type="Pfam" id="PF00052">
    <property type="entry name" value="Laminin_B"/>
    <property type="match status" value="2"/>
</dbReference>
<dbReference type="PRINTS" id="PR00313">
    <property type="entry name" value="CABNDNGRPT"/>
</dbReference>
<dbReference type="InterPro" id="IPR011049">
    <property type="entry name" value="Serralysin-like_metalloprot_C"/>
</dbReference>
<proteinExistence type="predicted"/>
<evidence type="ECO:0000313" key="9">
    <source>
        <dbReference type="Proteomes" id="UP000294662"/>
    </source>
</evidence>
<comment type="subcellular location">
    <subcellularLocation>
        <location evidence="1">Secreted</location>
    </subcellularLocation>
</comment>
<evidence type="ECO:0000313" key="8">
    <source>
        <dbReference type="EMBL" id="TDE35570.1"/>
    </source>
</evidence>
<dbReference type="AlphaFoldDB" id="A0A4R5EMF2"/>
<comment type="caution">
    <text evidence="8">The sequence shown here is derived from an EMBL/GenBank/DDBJ whole genome shotgun (WGS) entry which is preliminary data.</text>
</comment>
<reference evidence="8 9" key="1">
    <citation type="submission" date="2019-03" db="EMBL/GenBank/DDBJ databases">
        <authorList>
            <person name="Zhang S."/>
        </authorList>
    </citation>
    <scope>NUCLEOTIDE SEQUENCE [LARGE SCALE GENOMIC DNA]</scope>
    <source>
        <strain evidence="8 9">S4J41</strain>
    </source>
</reference>
<gene>
    <name evidence="8" type="ORF">E1B25_16555</name>
</gene>
<dbReference type="SMART" id="SM00281">
    <property type="entry name" value="LamB"/>
    <property type="match status" value="2"/>
</dbReference>
<dbReference type="InterPro" id="IPR000034">
    <property type="entry name" value="Laminin_IV"/>
</dbReference>
<name>A0A4R5EMF2_9RHOB</name>
<dbReference type="SUPFAM" id="SSF51120">
    <property type="entry name" value="beta-Roll"/>
    <property type="match status" value="1"/>
</dbReference>
<dbReference type="InterPro" id="IPR018511">
    <property type="entry name" value="Hemolysin-typ_Ca-bd_CS"/>
</dbReference>
<protein>
    <recommendedName>
        <fullName evidence="7">Laminin IV type A domain-containing protein</fullName>
    </recommendedName>
</protein>
<evidence type="ECO:0000256" key="3">
    <source>
        <dbReference type="ARBA" id="ARBA00022729"/>
    </source>
</evidence>
<dbReference type="PANTHER" id="PTHR38340">
    <property type="entry name" value="S-LAYER PROTEIN"/>
    <property type="match status" value="1"/>
</dbReference>
<evidence type="ECO:0000256" key="1">
    <source>
        <dbReference type="ARBA" id="ARBA00004613"/>
    </source>
</evidence>
<dbReference type="InterPro" id="IPR001343">
    <property type="entry name" value="Hemolysn_Ca-bd"/>
</dbReference>
<dbReference type="PANTHER" id="PTHR38340:SF1">
    <property type="entry name" value="S-LAYER PROTEIN"/>
    <property type="match status" value="1"/>
</dbReference>
<dbReference type="Pfam" id="PF00353">
    <property type="entry name" value="HemolysinCabind"/>
    <property type="match status" value="3"/>
</dbReference>
<evidence type="ECO:0000256" key="5">
    <source>
        <dbReference type="ARBA" id="ARBA00023157"/>
    </source>
</evidence>
<keyword evidence="4" id="KW-0677">Repeat</keyword>
<evidence type="ECO:0000259" key="7">
    <source>
        <dbReference type="PROSITE" id="PS51115"/>
    </source>
</evidence>
<accession>A0A4R5EMF2</accession>
<keyword evidence="3" id="KW-0732">Signal</keyword>
<dbReference type="PROSITE" id="PS00330">
    <property type="entry name" value="HEMOLYSIN_CALCIUM"/>
    <property type="match status" value="3"/>
</dbReference>
<dbReference type="InterPro" id="IPR050557">
    <property type="entry name" value="RTX_toxin/Mannuronan_C5-epim"/>
</dbReference>
<keyword evidence="9" id="KW-1185">Reference proteome</keyword>
<dbReference type="GO" id="GO:0005576">
    <property type="term" value="C:extracellular region"/>
    <property type="evidence" value="ECO:0007669"/>
    <property type="project" value="UniProtKB-SubCell"/>
</dbReference>
<keyword evidence="5" id="KW-1015">Disulfide bond</keyword>
<evidence type="ECO:0000256" key="6">
    <source>
        <dbReference type="ARBA" id="ARBA00023180"/>
    </source>
</evidence>
<dbReference type="PROSITE" id="PS51115">
    <property type="entry name" value="LAMININ_IVA"/>
    <property type="match status" value="2"/>
</dbReference>
<dbReference type="EMBL" id="SMFP01000012">
    <property type="protein sequence ID" value="TDE35570.1"/>
    <property type="molecule type" value="Genomic_DNA"/>
</dbReference>
<dbReference type="GO" id="GO:0005509">
    <property type="term" value="F:calcium ion binding"/>
    <property type="evidence" value="ECO:0007669"/>
    <property type="project" value="InterPro"/>
</dbReference>
<organism evidence="8 9">
    <name type="scientific">Antarcticimicrobium sediminis</name>
    <dbReference type="NCBI Taxonomy" id="2546227"/>
    <lineage>
        <taxon>Bacteria</taxon>
        <taxon>Pseudomonadati</taxon>
        <taxon>Pseudomonadota</taxon>
        <taxon>Alphaproteobacteria</taxon>
        <taxon>Rhodobacterales</taxon>
        <taxon>Paracoccaceae</taxon>
        <taxon>Antarcticimicrobium</taxon>
    </lineage>
</organism>
<dbReference type="Gene3D" id="2.150.10.10">
    <property type="entry name" value="Serralysin-like metalloprotease, C-terminal"/>
    <property type="match status" value="3"/>
</dbReference>
<dbReference type="Proteomes" id="UP000294662">
    <property type="component" value="Unassembled WGS sequence"/>
</dbReference>
<evidence type="ECO:0000256" key="2">
    <source>
        <dbReference type="ARBA" id="ARBA00022525"/>
    </source>
</evidence>
<keyword evidence="2" id="KW-0964">Secreted</keyword>
<sequence length="637" mass="65982">MTISAFTTGLDGWTTTNGTEIFDAIDGDPVGSLRGTEGGGGDWYFVAPDAFLGDRSDYYGGSISFDMKQDIATSQFDAADIVLTGAGMDLVLDMGDNPGTDWTAYSVNLALGGGWRINSLSGSIASEVQIRSVLADLESLSVRGEFVNGTTGDASNLDNFSMVKEPATPPEYIGVKVDSRFDTGLDGWSFVADVKAFDWVDTGGNPGGYVQAVDYATGAVWYFVAPNEYLGDKSAYSGGSLQFDLKQSSLSSQFNDEDVVITGGGKTIAFNTANNPGLDWTHYSVSLDAGSDWRLGSVSGAVASQADIDAVLADVTSLWIRGEYVSGADTGGLDNVLLSPDTSAVRVLSDTTLGVLMSNHDTLTEALAATEDGNVVQINKATAVTEDSYTVTDNGLSVTSNRAIDAELKLDGVTSLTLSGDNDLDATGNVLANTLTGSDGDNTLKGLGGRDRLTGGDGADRLLGGNKGDTLFGNNGADALFGEKGNDTLKGGNGRDLLDGGVDNDLLLGGNLRDRLLGNKGADKLFGQNGSDTLKGGNGKDTLVGGAGNDKLFGGNGDDTFRFSEGSGLDSIFDFEASNDLEKIDLSGLSEITGFADLAGSHMTQVGLDVVIDATGGDVITLVNVQLADLDAADFLF</sequence>